<feature type="region of interest" description="Disordered" evidence="10">
    <location>
        <begin position="640"/>
        <end position="665"/>
    </location>
</feature>
<evidence type="ECO:0000313" key="13">
    <source>
        <dbReference type="Proteomes" id="UP001372834"/>
    </source>
</evidence>
<feature type="transmembrane region" description="Helical" evidence="11">
    <location>
        <begin position="454"/>
        <end position="477"/>
    </location>
</feature>
<evidence type="ECO:0000256" key="3">
    <source>
        <dbReference type="ARBA" id="ARBA00022448"/>
    </source>
</evidence>
<evidence type="ECO:0000256" key="10">
    <source>
        <dbReference type="SAM" id="MobiDB-lite"/>
    </source>
</evidence>
<feature type="binding site" evidence="8">
    <location>
        <position position="372"/>
    </location>
    <ligand>
        <name>Na(+)</name>
        <dbReference type="ChEBI" id="CHEBI:29101"/>
        <label>1</label>
    </ligand>
</feature>
<organism evidence="12 13">
    <name type="scientific">Polyplax serrata</name>
    <name type="common">Common mouse louse</name>
    <dbReference type="NCBI Taxonomy" id="468196"/>
    <lineage>
        <taxon>Eukaryota</taxon>
        <taxon>Metazoa</taxon>
        <taxon>Ecdysozoa</taxon>
        <taxon>Arthropoda</taxon>
        <taxon>Hexapoda</taxon>
        <taxon>Insecta</taxon>
        <taxon>Pterygota</taxon>
        <taxon>Neoptera</taxon>
        <taxon>Paraneoptera</taxon>
        <taxon>Psocodea</taxon>
        <taxon>Troctomorpha</taxon>
        <taxon>Phthiraptera</taxon>
        <taxon>Anoplura</taxon>
        <taxon>Polyplacidae</taxon>
        <taxon>Polyplax</taxon>
    </lineage>
</organism>
<keyword evidence="4 11" id="KW-0812">Transmembrane</keyword>
<keyword evidence="8" id="KW-0479">Metal-binding</keyword>
<feature type="transmembrane region" description="Helical" evidence="11">
    <location>
        <begin position="573"/>
        <end position="595"/>
    </location>
</feature>
<feature type="binding site" evidence="8">
    <location>
        <position position="473"/>
    </location>
    <ligand>
        <name>Na(+)</name>
        <dbReference type="ChEBI" id="CHEBI:29101"/>
        <label>1</label>
    </ligand>
</feature>
<feature type="compositionally biased region" description="Basic and acidic residues" evidence="10">
    <location>
        <begin position="641"/>
        <end position="659"/>
    </location>
</feature>
<feature type="transmembrane region" description="Helical" evidence="11">
    <location>
        <begin position="94"/>
        <end position="114"/>
    </location>
</feature>
<evidence type="ECO:0000256" key="1">
    <source>
        <dbReference type="ARBA" id="ARBA00004141"/>
    </source>
</evidence>
<feature type="binding site" evidence="8">
    <location>
        <position position="73"/>
    </location>
    <ligand>
        <name>Na(+)</name>
        <dbReference type="ChEBI" id="CHEBI:29101"/>
        <label>1</label>
    </ligand>
</feature>
<dbReference type="GO" id="GO:0005283">
    <property type="term" value="F:amino acid:sodium symporter activity"/>
    <property type="evidence" value="ECO:0007669"/>
    <property type="project" value="TreeGrafter"/>
</dbReference>
<dbReference type="EMBL" id="JAWJWE010000002">
    <property type="protein sequence ID" value="KAK6643129.1"/>
    <property type="molecule type" value="Genomic_DNA"/>
</dbReference>
<dbReference type="GO" id="GO:0005886">
    <property type="term" value="C:plasma membrane"/>
    <property type="evidence" value="ECO:0007669"/>
    <property type="project" value="TreeGrafter"/>
</dbReference>
<comment type="similarity">
    <text evidence="2">Belongs to the sodium:neurotransmitter symporter (SNF) (TC 2.A.22) family.</text>
</comment>
<keyword evidence="8" id="KW-0915">Sodium</keyword>
<dbReference type="SUPFAM" id="SSF161070">
    <property type="entry name" value="SNF-like"/>
    <property type="match status" value="1"/>
</dbReference>
<feature type="transmembrane region" description="Helical" evidence="11">
    <location>
        <begin position="497"/>
        <end position="516"/>
    </location>
</feature>
<feature type="transmembrane region" description="Helical" evidence="11">
    <location>
        <begin position="528"/>
        <end position="552"/>
    </location>
</feature>
<name>A0AAN8SCC3_POLSC</name>
<dbReference type="PRINTS" id="PR00176">
    <property type="entry name" value="NANEUSMPORT"/>
</dbReference>
<dbReference type="InterPro" id="IPR000175">
    <property type="entry name" value="Na/ntran_symport"/>
</dbReference>
<keyword evidence="5" id="KW-0769">Symport</keyword>
<dbReference type="AlphaFoldDB" id="A0AAN8SCC3"/>
<dbReference type="PANTHER" id="PTHR11616:SF236">
    <property type="entry name" value="TRANSPORTER"/>
    <property type="match status" value="1"/>
</dbReference>
<evidence type="ECO:0000256" key="2">
    <source>
        <dbReference type="ARBA" id="ARBA00006459"/>
    </source>
</evidence>
<evidence type="ECO:0000256" key="11">
    <source>
        <dbReference type="SAM" id="Phobius"/>
    </source>
</evidence>
<feature type="disulfide bond" evidence="9">
    <location>
        <begin position="178"/>
        <end position="191"/>
    </location>
</feature>
<dbReference type="GO" id="GO:0015187">
    <property type="term" value="F:glycine transmembrane transporter activity"/>
    <property type="evidence" value="ECO:0007669"/>
    <property type="project" value="TreeGrafter"/>
</dbReference>
<dbReference type="InterPro" id="IPR037272">
    <property type="entry name" value="SNS_sf"/>
</dbReference>
<comment type="subcellular location">
    <subcellularLocation>
        <location evidence="1">Membrane</location>
        <topology evidence="1">Multi-pass membrane protein</topology>
    </subcellularLocation>
</comment>
<evidence type="ECO:0000256" key="6">
    <source>
        <dbReference type="ARBA" id="ARBA00022989"/>
    </source>
</evidence>
<dbReference type="Proteomes" id="UP001372834">
    <property type="component" value="Unassembled WGS sequence"/>
</dbReference>
<evidence type="ECO:0000256" key="7">
    <source>
        <dbReference type="ARBA" id="ARBA00023136"/>
    </source>
</evidence>
<dbReference type="GO" id="GO:0046872">
    <property type="term" value="F:metal ion binding"/>
    <property type="evidence" value="ECO:0007669"/>
    <property type="project" value="UniProtKB-KW"/>
</dbReference>
<accession>A0AAN8SCC3</accession>
<feature type="transmembrane region" description="Helical" evidence="11">
    <location>
        <begin position="607"/>
        <end position="629"/>
    </location>
</feature>
<feature type="transmembrane region" description="Helical" evidence="11">
    <location>
        <begin position="315"/>
        <end position="336"/>
    </location>
</feature>
<comment type="caution">
    <text evidence="12">The sequence shown here is derived from an EMBL/GenBank/DDBJ whole genome shotgun (WGS) entry which is preliminary data.</text>
</comment>
<feature type="transmembrane region" description="Helical" evidence="11">
    <location>
        <begin position="135"/>
        <end position="155"/>
    </location>
</feature>
<protein>
    <submittedName>
        <fullName evidence="12">Uncharacterized protein</fullName>
    </submittedName>
</protein>
<reference evidence="12 13" key="1">
    <citation type="submission" date="2023-10" db="EMBL/GenBank/DDBJ databases">
        <title>Genomes of two closely related lineages of the louse Polyplax serrata with different host specificities.</title>
        <authorList>
            <person name="Martinu J."/>
            <person name="Tarabai H."/>
            <person name="Stefka J."/>
            <person name="Hypsa V."/>
        </authorList>
    </citation>
    <scope>NUCLEOTIDE SEQUENCE [LARGE SCALE GENOMIC DNA]</scope>
    <source>
        <strain evidence="12">HR10_N</strain>
    </source>
</reference>
<evidence type="ECO:0000256" key="9">
    <source>
        <dbReference type="PIRSR" id="PIRSR600175-2"/>
    </source>
</evidence>
<feature type="transmembrane region" description="Helical" evidence="11">
    <location>
        <begin position="287"/>
        <end position="306"/>
    </location>
</feature>
<gene>
    <name evidence="12" type="ORF">RUM43_004632</name>
</gene>
<feature type="binding site" evidence="8">
    <location>
        <position position="76"/>
    </location>
    <ligand>
        <name>Na(+)</name>
        <dbReference type="ChEBI" id="CHEBI:29101"/>
        <label>1</label>
    </ligand>
</feature>
<keyword evidence="9" id="KW-1015">Disulfide bond</keyword>
<evidence type="ECO:0000256" key="5">
    <source>
        <dbReference type="ARBA" id="ARBA00022847"/>
    </source>
</evidence>
<evidence type="ECO:0000256" key="4">
    <source>
        <dbReference type="ARBA" id="ARBA00022692"/>
    </source>
</evidence>
<evidence type="ECO:0000256" key="8">
    <source>
        <dbReference type="PIRSR" id="PIRSR600175-1"/>
    </source>
</evidence>
<keyword evidence="3" id="KW-0813">Transport</keyword>
<evidence type="ECO:0000313" key="12">
    <source>
        <dbReference type="EMBL" id="KAK6643129.1"/>
    </source>
</evidence>
<dbReference type="GO" id="GO:0015179">
    <property type="term" value="F:L-amino acid transmembrane transporter activity"/>
    <property type="evidence" value="ECO:0007669"/>
    <property type="project" value="TreeGrafter"/>
</dbReference>
<keyword evidence="7 11" id="KW-0472">Membrane</keyword>
<dbReference type="Pfam" id="PF00209">
    <property type="entry name" value="SNF"/>
    <property type="match status" value="2"/>
</dbReference>
<dbReference type="GO" id="GO:0089718">
    <property type="term" value="P:amino acid import across plasma membrane"/>
    <property type="evidence" value="ECO:0007669"/>
    <property type="project" value="TreeGrafter"/>
</dbReference>
<sequence>MGEPQGHQNFCVRILNNLLCTSNDPHAPKKTWGRKCIECMKPTDEESNAHNQDDGPARETWGNRCTFFISTLGMSVGLGQVWRFPTLAYSKGGGAFLIIYGIMIFFFGNSLFFFEVSNGQYASKNPLLVFDKVPLFQGVGWSMIMYAYLFCTYYSHMVSFSLYYLAKSFTAHLPWTFCPNNLDDHPDKLTCMPYPRLRDPILDGVVCGLDGLLYNRTELCRDPDFANATRTSCCAKAEIKNPDDCLSAFNVTKLCQEREYPSEYYWSHTVNRKYREGDPMFGYLGPFNYWLTTCSFISWFLAYVTLYKGIKSMGVLMYIMVPLPYIVLVIMFGVVIPQEGATYGLEKFFVPDFTSLYDVTVWRTATEQAFYSIGVAMGPLITFGSYAPFKSPTHIDGILICLCIFLTSVLCSLVVFSVLGFLSVKTGRPFEKVVEAGPGLVFIVYPESLELLPAAQFFCVLFYLMLINLGMSSITGIIETVSSAVYDIWPGTRRYKYIVNFAVLASCFLIGLPITCRGGLNVYDAFDIYSAGMTLIPICACELIIIVYIYGLGRFCEDIAFMIGFYPNRYYRYQWMAGPFILMAVFIYGLITLHIPDQRLWAEILGWFLFMCVMGMIPIGMIYQLIVYGKKHNLKQILKPVPDHGPKRESDRREREGFTTKRKIF</sequence>
<feature type="transmembrane region" description="Helical" evidence="11">
    <location>
        <begin position="399"/>
        <end position="422"/>
    </location>
</feature>
<proteinExistence type="inferred from homology"/>
<feature type="binding site" evidence="8">
    <location>
        <position position="469"/>
    </location>
    <ligand>
        <name>Na(+)</name>
        <dbReference type="ChEBI" id="CHEBI:29101"/>
        <label>1</label>
    </ligand>
</feature>
<dbReference type="PANTHER" id="PTHR11616">
    <property type="entry name" value="SODIUM/CHLORIDE DEPENDENT TRANSPORTER"/>
    <property type="match status" value="1"/>
</dbReference>
<dbReference type="PROSITE" id="PS50267">
    <property type="entry name" value="NA_NEUROTRAN_SYMP_3"/>
    <property type="match status" value="1"/>
</dbReference>
<keyword evidence="6 11" id="KW-1133">Transmembrane helix</keyword>